<organism evidence="2 3">
    <name type="scientific">Acinetobacter oleivorans (strain JCM 16667 / KCTC 23045 / DR1)</name>
    <dbReference type="NCBI Taxonomy" id="436717"/>
    <lineage>
        <taxon>Bacteria</taxon>
        <taxon>Pseudomonadati</taxon>
        <taxon>Pseudomonadota</taxon>
        <taxon>Gammaproteobacteria</taxon>
        <taxon>Moraxellales</taxon>
        <taxon>Moraxellaceae</taxon>
        <taxon>Acinetobacter</taxon>
    </lineage>
</organism>
<gene>
    <name evidence="2" type="ordered locus">AOLE_04405</name>
</gene>
<evidence type="ECO:0000256" key="1">
    <source>
        <dbReference type="SAM" id="Phobius"/>
    </source>
</evidence>
<dbReference type="AlphaFoldDB" id="A0AAN0UC89"/>
<keyword evidence="1" id="KW-1133">Transmembrane helix</keyword>
<keyword evidence="1" id="KW-0812">Transmembrane</keyword>
<dbReference type="Proteomes" id="UP000000392">
    <property type="component" value="Chromosome"/>
</dbReference>
<proteinExistence type="predicted"/>
<evidence type="ECO:0000313" key="2">
    <source>
        <dbReference type="EMBL" id="ADI89778.1"/>
    </source>
</evidence>
<feature type="transmembrane region" description="Helical" evidence="1">
    <location>
        <begin position="12"/>
        <end position="33"/>
    </location>
</feature>
<feature type="transmembrane region" description="Helical" evidence="1">
    <location>
        <begin position="39"/>
        <end position="59"/>
    </location>
</feature>
<evidence type="ECO:0000313" key="3">
    <source>
        <dbReference type="Proteomes" id="UP000000392"/>
    </source>
</evidence>
<protein>
    <submittedName>
        <fullName evidence="2">Uncharacterized protein</fullName>
    </submittedName>
</protein>
<keyword evidence="1" id="KW-0472">Membrane</keyword>
<reference evidence="2 3" key="1">
    <citation type="journal article" date="2010" name="J. Bacteriol.">
        <title>Complete genome sequence of the diesel-degrading Acinetobacter sp. strain DR1.</title>
        <authorList>
            <person name="Jung J."/>
            <person name="Baek J.H."/>
            <person name="Park W."/>
        </authorList>
    </citation>
    <scope>NUCLEOTIDE SEQUENCE [LARGE SCALE GENOMIC DNA]</scope>
    <source>
        <strain evidence="3">JCM 16667 / KCTC 23045 / DR1</strain>
    </source>
</reference>
<accession>A0AAN0UC89</accession>
<sequence length="120" mass="14530">MKMNNLKELEKLNNLSFKLLIFLPLINFIGSLVLVKIEFGFEVIYIFNLVLILLQIFIFVRDRQFLKKKQAFCPAWEWFVLFPVYVYKRQRNNFLNLNYFYISLLFFILNAVINAYARTL</sequence>
<dbReference type="KEGG" id="acd:AOLE_04405"/>
<dbReference type="EMBL" id="CP002080">
    <property type="protein sequence ID" value="ADI89778.1"/>
    <property type="molecule type" value="Genomic_DNA"/>
</dbReference>
<feature type="transmembrane region" description="Helical" evidence="1">
    <location>
        <begin position="99"/>
        <end position="117"/>
    </location>
</feature>
<name>A0AAN0UC89_ACISD</name>